<dbReference type="AlphaFoldDB" id="A0A656HIF4"/>
<keyword evidence="2" id="KW-1185">Reference proteome</keyword>
<proteinExistence type="predicted"/>
<dbReference type="EMBL" id="JH651384">
    <property type="protein sequence ID" value="EIJ35276.1"/>
    <property type="molecule type" value="Genomic_DNA"/>
</dbReference>
<organism evidence="1 2">
    <name type="scientific">Thiothrix nivea (strain ATCC 35100 / DSM 5205 / JP2)</name>
    <dbReference type="NCBI Taxonomy" id="870187"/>
    <lineage>
        <taxon>Bacteria</taxon>
        <taxon>Pseudomonadati</taxon>
        <taxon>Pseudomonadota</taxon>
        <taxon>Gammaproteobacteria</taxon>
        <taxon>Thiotrichales</taxon>
        <taxon>Thiotrichaceae</taxon>
        <taxon>Thiothrix</taxon>
    </lineage>
</organism>
<gene>
    <name evidence="1" type="ORF">Thini_2739</name>
</gene>
<evidence type="ECO:0000313" key="1">
    <source>
        <dbReference type="EMBL" id="EIJ35276.1"/>
    </source>
</evidence>
<accession>A0A656HIF4</accession>
<reference evidence="2" key="1">
    <citation type="journal article" date="2011" name="Stand. Genomic Sci.">
        <title>Genome sequence of the filamentous, gliding Thiothrix nivea neotype strain (JP2(T)).</title>
        <authorList>
            <person name="Lapidus A."/>
            <person name="Nolan M."/>
            <person name="Lucas S."/>
            <person name="Glavina Del Rio T."/>
            <person name="Tice H."/>
            <person name="Cheng J.F."/>
            <person name="Tapia R."/>
            <person name="Han C."/>
            <person name="Goodwin L."/>
            <person name="Pitluck S."/>
            <person name="Liolios K."/>
            <person name="Pagani I."/>
            <person name="Ivanova N."/>
            <person name="Huntemann M."/>
            <person name="Mavromatis K."/>
            <person name="Mikhailova N."/>
            <person name="Pati A."/>
            <person name="Chen A."/>
            <person name="Palaniappan K."/>
            <person name="Land M."/>
            <person name="Brambilla E.M."/>
            <person name="Rohde M."/>
            <person name="Abt B."/>
            <person name="Verbarg S."/>
            <person name="Goker M."/>
            <person name="Bristow J."/>
            <person name="Eisen J.A."/>
            <person name="Markowitz V."/>
            <person name="Hugenholtz P."/>
            <person name="Kyrpides N.C."/>
            <person name="Klenk H.P."/>
            <person name="Woyke T."/>
        </authorList>
    </citation>
    <scope>NUCLEOTIDE SEQUENCE [LARGE SCALE GENOMIC DNA]</scope>
    <source>
        <strain evidence="2">ATCC 35100 / DSM 5205 / JP2</strain>
    </source>
</reference>
<sequence length="677" mass="76859">MFSELPNSSITNSISIKTIKSTNIREFMTSNPPSIKPVELTDDDTFPLAEDAPFGHLSCLLSIKLLDQWFPDNESIFINTDPGSGKSTFVEWNIRLLEGHAVQLVVFRNEMDTMARNLWLNHGIEPSQYVSVEQLNHIHSSDVAQAVTVQSYTNVLFKSYASRLYPDVKFTDSTSPQELESKVLAAVKGKIVFIDESDFIIQQIISETSPTFEGKTITVTKSQNIKNKLEALLSFYRDIQVVAKRILFMSATSNDDFNHILEQLGVQTITPDFLEQQYQERHHRPLKLISFNLKKISYVRYAQKRLDSNTYVSNHIIADYLLDHTYKKALIYSTRISIETTANIIVQAIRSKRTVKVITSIERINAGWEVYVAEDGRRSKKVSKLNRLGSFQQSVLKIVSNKLGYDEYDKDIFEIVKDEGGNQQEEIESHLNDDVIQKYDIVLITTSNARAVSLTSLEGEDVLVITDENNSNTEVVQSWARFRKAHVHAVVLRRHNRAIQSARDVTALQFSQSVDEEGNVYRTPVSEFDHLTAHLGGHINRDTTDYNEMNQLCVEIMNHYKEHGLGNGAIACVEDIKRWSNLPVEEEIVSKYADFEVMTKDVNKYIKVSRKGRAKGLGTKNQSKRIALEALLKDNPKITYKEIVTHCESELDWKPSNNIINSVKAGLVGKQESVSAS</sequence>
<dbReference type="Proteomes" id="UP000005317">
    <property type="component" value="Unassembled WGS sequence"/>
</dbReference>
<name>A0A656HIF4_THINJ</name>
<protein>
    <submittedName>
        <fullName evidence="1">Uncharacterized protein</fullName>
    </submittedName>
</protein>
<evidence type="ECO:0000313" key="2">
    <source>
        <dbReference type="Proteomes" id="UP000005317"/>
    </source>
</evidence>
<dbReference type="SUPFAM" id="SSF52540">
    <property type="entry name" value="P-loop containing nucleoside triphosphate hydrolases"/>
    <property type="match status" value="1"/>
</dbReference>
<dbReference type="InterPro" id="IPR027417">
    <property type="entry name" value="P-loop_NTPase"/>
</dbReference>